<name>A0ABV0EH37_9BURK</name>
<dbReference type="RefSeq" id="WP_347308102.1">
    <property type="nucleotide sequence ID" value="NZ_JBAJEX010000004.1"/>
</dbReference>
<comment type="caution">
    <text evidence="6">The sequence shown here is derived from an EMBL/GenBank/DDBJ whole genome shotgun (WGS) entry which is preliminary data.</text>
</comment>
<dbReference type="InterPro" id="IPR027417">
    <property type="entry name" value="P-loop_NTPase"/>
</dbReference>
<feature type="domain" description="ABC transporter" evidence="5">
    <location>
        <begin position="5"/>
        <end position="242"/>
    </location>
</feature>
<evidence type="ECO:0000313" key="7">
    <source>
        <dbReference type="Proteomes" id="UP001482231"/>
    </source>
</evidence>
<protein>
    <submittedName>
        <fullName evidence="6">ATP-binding cassette domain-containing protein</fullName>
    </submittedName>
</protein>
<evidence type="ECO:0000256" key="2">
    <source>
        <dbReference type="ARBA" id="ARBA00022475"/>
    </source>
</evidence>
<keyword evidence="1" id="KW-0813">Transport</keyword>
<proteinExistence type="predicted"/>
<dbReference type="Gene3D" id="3.40.50.300">
    <property type="entry name" value="P-loop containing nucleotide triphosphate hydrolases"/>
    <property type="match status" value="1"/>
</dbReference>
<dbReference type="PROSITE" id="PS50893">
    <property type="entry name" value="ABC_TRANSPORTER_2"/>
    <property type="match status" value="1"/>
</dbReference>
<sequence>MLPAIELTGVRTRLGGTLIHDGIDLAVWHGEVFGIAGPSGCGKSTLLKEMLMLQRPDAGRIRILGVDLMELDEGKAQALRRRCGVMFQGGALFTGLTVLENVALPLREHTTLSPREIEELSRIKIALADLPPDTVHKYPRELSGGLRKRAALARAIALDPELLFLDEPSAGLDPLAASALDELILGLKAALKLTIIVVTHDLDLLWHVTDRVAMLGERRVVGLGTMAELARSTHPGLWPYFHGPRGRAVWPGEN</sequence>
<keyword evidence="4 6" id="KW-0067">ATP-binding</keyword>
<evidence type="ECO:0000259" key="5">
    <source>
        <dbReference type="PROSITE" id="PS50893"/>
    </source>
</evidence>
<dbReference type="PANTHER" id="PTHR43023">
    <property type="entry name" value="PROTEIN TRIGALACTOSYLDIACYLGLYCEROL 3, CHLOROPLASTIC"/>
    <property type="match status" value="1"/>
</dbReference>
<dbReference type="InterPro" id="IPR003439">
    <property type="entry name" value="ABC_transporter-like_ATP-bd"/>
</dbReference>
<keyword evidence="3" id="KW-0547">Nucleotide-binding</keyword>
<evidence type="ECO:0000256" key="3">
    <source>
        <dbReference type="ARBA" id="ARBA00022741"/>
    </source>
</evidence>
<evidence type="ECO:0000256" key="1">
    <source>
        <dbReference type="ARBA" id="ARBA00022448"/>
    </source>
</evidence>
<dbReference type="InterPro" id="IPR003593">
    <property type="entry name" value="AAA+_ATPase"/>
</dbReference>
<dbReference type="Pfam" id="PF00005">
    <property type="entry name" value="ABC_tran"/>
    <property type="match status" value="1"/>
</dbReference>
<dbReference type="GO" id="GO:0005524">
    <property type="term" value="F:ATP binding"/>
    <property type="evidence" value="ECO:0007669"/>
    <property type="project" value="UniProtKB-KW"/>
</dbReference>
<accession>A0ABV0EH37</accession>
<dbReference type="PANTHER" id="PTHR43023:SF3">
    <property type="entry name" value="PROTEIN TRIGALACTOSYLDIACYLGLYCEROL 3, CHLOROPLASTIC"/>
    <property type="match status" value="1"/>
</dbReference>
<dbReference type="EMBL" id="JBAJEX010000004">
    <property type="protein sequence ID" value="MEO1766993.1"/>
    <property type="molecule type" value="Genomic_DNA"/>
</dbReference>
<gene>
    <name evidence="6" type="ORF">V6E02_07200</name>
</gene>
<keyword evidence="7" id="KW-1185">Reference proteome</keyword>
<dbReference type="Proteomes" id="UP001482231">
    <property type="component" value="Unassembled WGS sequence"/>
</dbReference>
<keyword evidence="2" id="KW-0472">Membrane</keyword>
<dbReference type="SMART" id="SM00382">
    <property type="entry name" value="AAA"/>
    <property type="match status" value="1"/>
</dbReference>
<keyword evidence="2" id="KW-1003">Cell membrane</keyword>
<organism evidence="6 7">
    <name type="scientific">Thiobacter aerophilum</name>
    <dbReference type="NCBI Taxonomy" id="3121275"/>
    <lineage>
        <taxon>Bacteria</taxon>
        <taxon>Pseudomonadati</taxon>
        <taxon>Pseudomonadota</taxon>
        <taxon>Betaproteobacteria</taxon>
        <taxon>Burkholderiales</taxon>
        <taxon>Thiobacteraceae</taxon>
        <taxon>Thiobacter</taxon>
    </lineage>
</organism>
<evidence type="ECO:0000256" key="4">
    <source>
        <dbReference type="ARBA" id="ARBA00022840"/>
    </source>
</evidence>
<evidence type="ECO:0000313" key="6">
    <source>
        <dbReference type="EMBL" id="MEO1766993.1"/>
    </source>
</evidence>
<dbReference type="SUPFAM" id="SSF52540">
    <property type="entry name" value="P-loop containing nucleoside triphosphate hydrolases"/>
    <property type="match status" value="1"/>
</dbReference>
<reference evidence="6 7" key="1">
    <citation type="submission" date="2024-02" db="EMBL/GenBank/DDBJ databases">
        <title>New thermophilic sulfur-oxidizing bacteria from a hot springs of the Uzon caldera (Kamchatka, Russia).</title>
        <authorList>
            <person name="Dukat A.M."/>
            <person name="Elcheninov A.G."/>
            <person name="Frolov E.N."/>
        </authorList>
    </citation>
    <scope>NUCLEOTIDE SEQUENCE [LARGE SCALE GENOMIC DNA]</scope>
    <source>
        <strain evidence="6 7">AK1</strain>
    </source>
</reference>